<evidence type="ECO:0000259" key="1">
    <source>
        <dbReference type="Pfam" id="PF12358"/>
    </source>
</evidence>
<accession>A0A0B6WZL8</accession>
<proteinExistence type="predicted"/>
<dbReference type="InterPro" id="IPR022104">
    <property type="entry name" value="DUF3644"/>
</dbReference>
<dbReference type="AlphaFoldDB" id="A0A0B6WZL8"/>
<dbReference type="Proteomes" id="UP000031518">
    <property type="component" value="Unassembled WGS sequence"/>
</dbReference>
<evidence type="ECO:0000313" key="2">
    <source>
        <dbReference type="EMBL" id="CDM66723.1"/>
    </source>
</evidence>
<dbReference type="Pfam" id="PF12358">
    <property type="entry name" value="DUF3644"/>
    <property type="match status" value="1"/>
</dbReference>
<reference evidence="2 3" key="2">
    <citation type="submission" date="2015-01" db="EMBL/GenBank/DDBJ databases">
        <title>Complete genome sequence of Pyrinomonas methylaliphatogenes type strain K22T.</title>
        <authorList>
            <person name="Lee K.C.Y."/>
            <person name="Power J.F."/>
            <person name="Dunfield P.F."/>
            <person name="Morgan X.C."/>
            <person name="Huttenhower C."/>
            <person name="Stott M.B."/>
        </authorList>
    </citation>
    <scope>NUCLEOTIDE SEQUENCE [LARGE SCALE GENOMIC DNA]</scope>
    <source>
        <strain evidence="2 3">K22</strain>
    </source>
</reference>
<sequence length="242" mass="28143">MIGESSHAHPRLLAKKLTEQKVLDEACRKNLGALAELRDTSVHFYHRSPELEERVQEIGMAAVKNFVAAAQDWFKEDLSRFNFYIMPLSFISPPPTTEAIELNKEEKNFLRYLARLDSGESDPNGKYSVAINVEVRFVRSKSTTATPVRVTNNPNAPAVRLTNEQIRERYPWDYARLTEECKNRYDGFKVDKQYHAIRKGLLDDKRYCYVRRLDPDNPKSAKKPFFNPNILKEFDKHYTSKP</sequence>
<reference evidence="2 3" key="1">
    <citation type="submission" date="2013-12" db="EMBL/GenBank/DDBJ databases">
        <authorList>
            <person name="Stott M."/>
        </authorList>
    </citation>
    <scope>NUCLEOTIDE SEQUENCE [LARGE SCALE GENOMIC DNA]</scope>
    <source>
        <strain evidence="2 3">K22</strain>
    </source>
</reference>
<organism evidence="2 3">
    <name type="scientific">Pyrinomonas methylaliphatogenes</name>
    <dbReference type="NCBI Taxonomy" id="454194"/>
    <lineage>
        <taxon>Bacteria</taxon>
        <taxon>Pseudomonadati</taxon>
        <taxon>Acidobacteriota</taxon>
        <taxon>Blastocatellia</taxon>
        <taxon>Blastocatellales</taxon>
        <taxon>Pyrinomonadaceae</taxon>
        <taxon>Pyrinomonas</taxon>
    </lineage>
</organism>
<name>A0A0B6WZL8_9BACT</name>
<keyword evidence="3" id="KW-1185">Reference proteome</keyword>
<feature type="domain" description="DUF3644" evidence="1">
    <location>
        <begin position="15"/>
        <end position="118"/>
    </location>
</feature>
<dbReference type="STRING" id="454194.PYK22_02756"/>
<protein>
    <recommendedName>
        <fullName evidence="1">DUF3644 domain-containing protein</fullName>
    </recommendedName>
</protein>
<gene>
    <name evidence="2" type="ORF">PYK22_02756</name>
</gene>
<evidence type="ECO:0000313" key="3">
    <source>
        <dbReference type="Proteomes" id="UP000031518"/>
    </source>
</evidence>
<dbReference type="EMBL" id="CBXV010000008">
    <property type="protein sequence ID" value="CDM66723.1"/>
    <property type="molecule type" value="Genomic_DNA"/>
</dbReference>